<evidence type="ECO:0000313" key="2">
    <source>
        <dbReference type="Proteomes" id="UP000325529"/>
    </source>
</evidence>
<dbReference type="OrthoDB" id="3483116at2"/>
<dbReference type="SUPFAM" id="SSF53474">
    <property type="entry name" value="alpha/beta-Hydrolases"/>
    <property type="match status" value="1"/>
</dbReference>
<reference evidence="1 2" key="1">
    <citation type="submission" date="2017-09" db="EMBL/GenBank/DDBJ databases">
        <authorList>
            <person name="Lee N."/>
            <person name="Cho B.-K."/>
        </authorList>
    </citation>
    <scope>NUCLEOTIDE SEQUENCE [LARGE SCALE GENOMIC DNA]</scope>
    <source>
        <strain evidence="1 2">ATCC 12853</strain>
    </source>
</reference>
<keyword evidence="2" id="KW-1185">Reference proteome</keyword>
<evidence type="ECO:0008006" key="3">
    <source>
        <dbReference type="Google" id="ProtNLM"/>
    </source>
</evidence>
<gene>
    <name evidence="1" type="ORF">CP970_40650</name>
</gene>
<dbReference type="InterPro" id="IPR029058">
    <property type="entry name" value="AB_hydrolase_fold"/>
</dbReference>
<organism evidence="1 2">
    <name type="scientific">Streptomyces kanamyceticus</name>
    <dbReference type="NCBI Taxonomy" id="1967"/>
    <lineage>
        <taxon>Bacteria</taxon>
        <taxon>Bacillati</taxon>
        <taxon>Actinomycetota</taxon>
        <taxon>Actinomycetes</taxon>
        <taxon>Kitasatosporales</taxon>
        <taxon>Streptomycetaceae</taxon>
        <taxon>Streptomyces</taxon>
    </lineage>
</organism>
<dbReference type="Gene3D" id="3.40.50.1820">
    <property type="entry name" value="alpha/beta hydrolase"/>
    <property type="match status" value="1"/>
</dbReference>
<protein>
    <recommendedName>
        <fullName evidence="3">Alpha/beta hydrolase</fullName>
    </recommendedName>
</protein>
<dbReference type="KEGG" id="ska:CP970_40650"/>
<sequence>MHDCGPVLDVPHWSSLLARGADRLGAGDDPFDAAVPLSEEEAEFASGALEEILGPDDVARSQELSVQTLGLPQLWPSRLTRLVMAYDRRFSRGGGALFVKAMREVRYYLYEPDLADQVRGLVADSFGAATSVVLGHSLGSVIAYDLLSRGQTPLSQLAGVRTLVTCGSPLGIPSVRRGLGMTEGEALKLPSGTRWVNVFDPSDFITGGGGLNAAPEVVDSEVDNGIGDPHSALRYLRTVPVARAIADTEQ</sequence>
<proteinExistence type="predicted"/>
<dbReference type="EMBL" id="CP023699">
    <property type="protein sequence ID" value="QEU97873.1"/>
    <property type="molecule type" value="Genomic_DNA"/>
</dbReference>
<evidence type="ECO:0000313" key="1">
    <source>
        <dbReference type="EMBL" id="QEU97873.1"/>
    </source>
</evidence>
<name>A0A5J6GS82_STRKN</name>
<accession>A0A5J6GS82</accession>
<dbReference type="Proteomes" id="UP000325529">
    <property type="component" value="Chromosome"/>
</dbReference>
<dbReference type="AlphaFoldDB" id="A0A5J6GS82"/>